<comment type="similarity">
    <text evidence="2 7">Belongs to the PstS family.</text>
</comment>
<dbReference type="SUPFAM" id="SSF53850">
    <property type="entry name" value="Periplasmic binding protein-like II"/>
    <property type="match status" value="1"/>
</dbReference>
<comment type="function">
    <text evidence="1 7">Part of the ABC transporter complex PstSACB involved in phosphate import.</text>
</comment>
<evidence type="ECO:0000313" key="10">
    <source>
        <dbReference type="Proteomes" id="UP000481252"/>
    </source>
</evidence>
<dbReference type="NCBIfam" id="TIGR00975">
    <property type="entry name" value="3a0107s03"/>
    <property type="match status" value="1"/>
</dbReference>
<dbReference type="GO" id="GO:0043190">
    <property type="term" value="C:ATP-binding cassette (ABC) transporter complex"/>
    <property type="evidence" value="ECO:0007669"/>
    <property type="project" value="InterPro"/>
</dbReference>
<reference evidence="9 10" key="1">
    <citation type="submission" date="2020-02" db="EMBL/GenBank/DDBJ databases">
        <title>Genome sequence of the type strain CGMCC 1.15528 of Mesorhizobium zhangyense.</title>
        <authorList>
            <person name="Gao J."/>
            <person name="Sun J."/>
        </authorList>
    </citation>
    <scope>NUCLEOTIDE SEQUENCE [LARGE SCALE GENOMIC DNA]</scope>
    <source>
        <strain evidence="9 10">CGMCC 1.15528</strain>
    </source>
</reference>
<dbReference type="GO" id="GO:0042301">
    <property type="term" value="F:phosphate ion binding"/>
    <property type="evidence" value="ECO:0007669"/>
    <property type="project" value="InterPro"/>
</dbReference>
<keyword evidence="5 7" id="KW-0813">Transport</keyword>
<evidence type="ECO:0000256" key="6">
    <source>
        <dbReference type="ARBA" id="ARBA00022592"/>
    </source>
</evidence>
<dbReference type="PANTHER" id="PTHR42996">
    <property type="entry name" value="PHOSPHATE-BINDING PROTEIN PSTS"/>
    <property type="match status" value="1"/>
</dbReference>
<dbReference type="InterPro" id="IPR050962">
    <property type="entry name" value="Phosphate-bind_PstS"/>
</dbReference>
<protein>
    <recommendedName>
        <fullName evidence="4 7">Phosphate-binding protein PstS</fullName>
    </recommendedName>
</protein>
<evidence type="ECO:0000256" key="2">
    <source>
        <dbReference type="ARBA" id="ARBA00008725"/>
    </source>
</evidence>
<dbReference type="InterPro" id="IPR024370">
    <property type="entry name" value="PBP_domain"/>
</dbReference>
<dbReference type="GO" id="GO:0035435">
    <property type="term" value="P:phosphate ion transmembrane transport"/>
    <property type="evidence" value="ECO:0007669"/>
    <property type="project" value="InterPro"/>
</dbReference>
<dbReference type="AlphaFoldDB" id="A0A7C9RC34"/>
<dbReference type="CDD" id="cd13565">
    <property type="entry name" value="PBP2_PstS"/>
    <property type="match status" value="1"/>
</dbReference>
<dbReference type="Proteomes" id="UP000481252">
    <property type="component" value="Unassembled WGS sequence"/>
</dbReference>
<evidence type="ECO:0000256" key="3">
    <source>
        <dbReference type="ARBA" id="ARBA00011529"/>
    </source>
</evidence>
<proteinExistence type="inferred from homology"/>
<comment type="subunit">
    <text evidence="3 7">The complex is composed of two ATP-binding proteins (PstB), two transmembrane proteins (PstC and PstA) and a solute-binding protein (PstS).</text>
</comment>
<evidence type="ECO:0000256" key="5">
    <source>
        <dbReference type="ARBA" id="ARBA00022448"/>
    </source>
</evidence>
<name>A0A7C9RC34_9HYPH</name>
<evidence type="ECO:0000313" key="9">
    <source>
        <dbReference type="EMBL" id="NGN44937.1"/>
    </source>
</evidence>
<accession>A0A7C9RC34</accession>
<evidence type="ECO:0000256" key="4">
    <source>
        <dbReference type="ARBA" id="ARBA00021889"/>
    </source>
</evidence>
<evidence type="ECO:0000256" key="7">
    <source>
        <dbReference type="PIRNR" id="PIRNR002756"/>
    </source>
</evidence>
<organism evidence="9 10">
    <name type="scientific">Mesorhizobium zhangyense</name>
    <dbReference type="NCBI Taxonomy" id="1776730"/>
    <lineage>
        <taxon>Bacteria</taxon>
        <taxon>Pseudomonadati</taxon>
        <taxon>Pseudomonadota</taxon>
        <taxon>Alphaproteobacteria</taxon>
        <taxon>Hyphomicrobiales</taxon>
        <taxon>Phyllobacteriaceae</taxon>
        <taxon>Mesorhizobium</taxon>
    </lineage>
</organism>
<keyword evidence="6 7" id="KW-0592">Phosphate transport</keyword>
<keyword evidence="10" id="KW-1185">Reference proteome</keyword>
<evidence type="ECO:0000259" key="8">
    <source>
        <dbReference type="Pfam" id="PF12849"/>
    </source>
</evidence>
<comment type="caution">
    <text evidence="9">The sequence shown here is derived from an EMBL/GenBank/DDBJ whole genome shotgun (WGS) entry which is preliminary data.</text>
</comment>
<gene>
    <name evidence="9" type="primary">pstS</name>
    <name evidence="9" type="ORF">G6N74_28170</name>
</gene>
<sequence length="363" mass="38604">MVGLLVSRIGKARGVVDGLAGAAILAIALTFGQTAQAEPIRGAGSTFAAPVMAKWARAYKDARADGGDFFTLDWTVDYELVGSLAGLMRLEQPEMDFAATDVPVAPSELASRGQQQFPIVMGGIAIVTNIDGVAPGALRLTGPVLADIYLGKIQTWSDPAIKALNPDLDIPDLQISVVHRKDGSGSTFVLTEYFTAVSAEWKTKYGADTLIPWPVGTSAEGTKNLILAVQETKGAIAYAEYGQVMRAGLPFASIQNKSGNFVKPDPEGVQAAANAIAWEKTQDFYASLTDQPGPAAYPISTATFAVVPIAGRSPDRYRRVHDLFRLAFDDGDSDAAALGYVPLPEPLAEQVKQYWVKELQAGN</sequence>
<dbReference type="InterPro" id="IPR005673">
    <property type="entry name" value="ABC_phos-bd_PstS"/>
</dbReference>
<dbReference type="Pfam" id="PF12849">
    <property type="entry name" value="PBP_like_2"/>
    <property type="match status" value="1"/>
</dbReference>
<feature type="domain" description="PBP" evidence="8">
    <location>
        <begin position="33"/>
        <end position="308"/>
    </location>
</feature>
<dbReference type="EMBL" id="JAAKZG010000022">
    <property type="protein sequence ID" value="NGN44937.1"/>
    <property type="molecule type" value="Genomic_DNA"/>
</dbReference>
<evidence type="ECO:0000256" key="1">
    <source>
        <dbReference type="ARBA" id="ARBA00002841"/>
    </source>
</evidence>
<dbReference type="Gene3D" id="3.40.190.10">
    <property type="entry name" value="Periplasmic binding protein-like II"/>
    <property type="match status" value="2"/>
</dbReference>
<dbReference type="PIRSF" id="PIRSF002756">
    <property type="entry name" value="PstS"/>
    <property type="match status" value="1"/>
</dbReference>
<dbReference type="PANTHER" id="PTHR42996:SF1">
    <property type="entry name" value="PHOSPHATE-BINDING PROTEIN PSTS"/>
    <property type="match status" value="1"/>
</dbReference>